<dbReference type="EMBL" id="BLJE01000001">
    <property type="protein sequence ID" value="GFE63631.1"/>
    <property type="molecule type" value="Genomic_DNA"/>
</dbReference>
<dbReference type="InterPro" id="IPR050324">
    <property type="entry name" value="CDP-alcohol_PTase-I"/>
</dbReference>
<feature type="transmembrane region" description="Helical" evidence="16">
    <location>
        <begin position="89"/>
        <end position="108"/>
    </location>
</feature>
<keyword evidence="9 16" id="KW-1133">Transmembrane helix</keyword>
<feature type="transmembrane region" description="Helical" evidence="16">
    <location>
        <begin position="231"/>
        <end position="250"/>
    </location>
</feature>
<dbReference type="GO" id="GO:0003882">
    <property type="term" value="F:CDP-diacylglycerol-serine O-phosphatidyltransferase activity"/>
    <property type="evidence" value="ECO:0007669"/>
    <property type="project" value="UniProtKB-EC"/>
</dbReference>
<evidence type="ECO:0000256" key="7">
    <source>
        <dbReference type="ARBA" id="ARBA00022679"/>
    </source>
</evidence>
<feature type="transmembrane region" description="Helical" evidence="16">
    <location>
        <begin position="148"/>
        <end position="171"/>
    </location>
</feature>
<keyword evidence="10" id="KW-0443">Lipid metabolism</keyword>
<evidence type="ECO:0000256" key="9">
    <source>
        <dbReference type="ARBA" id="ARBA00022989"/>
    </source>
</evidence>
<dbReference type="InterPro" id="IPR000462">
    <property type="entry name" value="CDP-OH_P_trans"/>
</dbReference>
<dbReference type="GO" id="GO:0012505">
    <property type="term" value="C:endomembrane system"/>
    <property type="evidence" value="ECO:0007669"/>
    <property type="project" value="UniProtKB-SubCell"/>
</dbReference>
<keyword evidence="18" id="KW-1185">Reference proteome</keyword>
<evidence type="ECO:0000256" key="13">
    <source>
        <dbReference type="ARBA" id="ARBA00023264"/>
    </source>
</evidence>
<evidence type="ECO:0000256" key="10">
    <source>
        <dbReference type="ARBA" id="ARBA00023098"/>
    </source>
</evidence>
<sequence>MRGDTPDPDDPKARGGSGARADLPLIQLLPNLLTILAICAGLTAIRFAVQGNFETAVKLILVACVLDALDGKLARLLKSESTLGAELDSLADFVNFGVAPVLMIYIWALQDMSGPGWIAVLSFSVSCAIRLARFNVGHKSDSEDGQNTFFVGVPAPAGALLVMFPMFLSFALSDNPILMPEVIILHTICVALLMISRLPTYSIKNVTISRSNIKFFLLGMVFGSWALLTYIWATLVLFDLIYIVGLFLAWRSKKQHSQQHGDM</sequence>
<dbReference type="PROSITE" id="PS00379">
    <property type="entry name" value="CDP_ALCOHOL_P_TRANSF"/>
    <property type="match status" value="1"/>
</dbReference>
<comment type="similarity">
    <text evidence="3 15">Belongs to the CDP-alcohol phosphatidyltransferase class-I family.</text>
</comment>
<keyword evidence="11 16" id="KW-0472">Membrane</keyword>
<dbReference type="GO" id="GO:0008654">
    <property type="term" value="P:phospholipid biosynthetic process"/>
    <property type="evidence" value="ECO:0007669"/>
    <property type="project" value="UniProtKB-KW"/>
</dbReference>
<feature type="transmembrane region" description="Helical" evidence="16">
    <location>
        <begin position="114"/>
        <end position="136"/>
    </location>
</feature>
<evidence type="ECO:0000313" key="17">
    <source>
        <dbReference type="EMBL" id="GFE63631.1"/>
    </source>
</evidence>
<keyword evidence="8 16" id="KW-0812">Transmembrane</keyword>
<dbReference type="GO" id="GO:0016020">
    <property type="term" value="C:membrane"/>
    <property type="evidence" value="ECO:0007669"/>
    <property type="project" value="InterPro"/>
</dbReference>
<evidence type="ECO:0000256" key="3">
    <source>
        <dbReference type="ARBA" id="ARBA00010441"/>
    </source>
</evidence>
<comment type="caution">
    <text evidence="17">The sequence shown here is derived from an EMBL/GenBank/DDBJ whole genome shotgun (WGS) entry which is preliminary data.</text>
</comment>
<keyword evidence="7 15" id="KW-0808">Transferase</keyword>
<dbReference type="InterPro" id="IPR048254">
    <property type="entry name" value="CDP_ALCOHOL_P_TRANSF_CS"/>
</dbReference>
<gene>
    <name evidence="17" type="ORF">KIN_07050</name>
</gene>
<dbReference type="InterPro" id="IPR004533">
    <property type="entry name" value="CDP-diaglyc--ser_O-PTrfase"/>
</dbReference>
<accession>A0A6N6JBJ3</accession>
<evidence type="ECO:0000256" key="8">
    <source>
        <dbReference type="ARBA" id="ARBA00022692"/>
    </source>
</evidence>
<keyword evidence="13" id="KW-1208">Phospholipid metabolism</keyword>
<evidence type="ECO:0000256" key="2">
    <source>
        <dbReference type="ARBA" id="ARBA00004127"/>
    </source>
</evidence>
<dbReference type="InterPro" id="IPR043130">
    <property type="entry name" value="CDP-OH_PTrfase_TM_dom"/>
</dbReference>
<dbReference type="Gene3D" id="1.20.120.1760">
    <property type="match status" value="1"/>
</dbReference>
<feature type="transmembrane region" description="Helical" evidence="16">
    <location>
        <begin position="28"/>
        <end position="49"/>
    </location>
</feature>
<dbReference type="RefSeq" id="WP_159804552.1">
    <property type="nucleotide sequence ID" value="NZ_BLJE01000001.1"/>
</dbReference>
<proteinExistence type="inferred from homology"/>
<dbReference type="Pfam" id="PF01066">
    <property type="entry name" value="CDP-OH_P_transf"/>
    <property type="match status" value="1"/>
</dbReference>
<dbReference type="Proteomes" id="UP000436822">
    <property type="component" value="Unassembled WGS sequence"/>
</dbReference>
<evidence type="ECO:0000256" key="5">
    <source>
        <dbReference type="ARBA" id="ARBA00017171"/>
    </source>
</evidence>
<keyword evidence="12" id="KW-0594">Phospholipid biosynthesis</keyword>
<evidence type="ECO:0000256" key="12">
    <source>
        <dbReference type="ARBA" id="ARBA00023209"/>
    </source>
</evidence>
<evidence type="ECO:0000256" key="6">
    <source>
        <dbReference type="ARBA" id="ARBA00022516"/>
    </source>
</evidence>
<evidence type="ECO:0000256" key="14">
    <source>
        <dbReference type="ARBA" id="ARBA00032361"/>
    </source>
</evidence>
<feature type="transmembrane region" description="Helical" evidence="16">
    <location>
        <begin position="177"/>
        <end position="195"/>
    </location>
</feature>
<dbReference type="PANTHER" id="PTHR14269:SF61">
    <property type="entry name" value="CDP-DIACYLGLYCEROL--SERINE O-PHOSPHATIDYLTRANSFERASE"/>
    <property type="match status" value="1"/>
</dbReference>
<evidence type="ECO:0000256" key="4">
    <source>
        <dbReference type="ARBA" id="ARBA00013174"/>
    </source>
</evidence>
<evidence type="ECO:0000256" key="16">
    <source>
        <dbReference type="SAM" id="Phobius"/>
    </source>
</evidence>
<name>A0A6N6JBJ3_9RHOB</name>
<reference evidence="17 18" key="1">
    <citation type="submission" date="2019-12" db="EMBL/GenBank/DDBJ databases">
        <title>Litoreibacter badius sp. nov., a novel bacteriochlorophyll a-containing bacterium in the genus Litoreibacter.</title>
        <authorList>
            <person name="Kanamuro M."/>
            <person name="Takabe Y."/>
            <person name="Mori K."/>
            <person name="Takaichi S."/>
            <person name="Hanada S."/>
        </authorList>
    </citation>
    <scope>NUCLEOTIDE SEQUENCE [LARGE SCALE GENOMIC DNA]</scope>
    <source>
        <strain evidence="17 18">K6</strain>
    </source>
</reference>
<keyword evidence="6" id="KW-0444">Lipid biosynthesis</keyword>
<evidence type="ECO:0000256" key="11">
    <source>
        <dbReference type="ARBA" id="ARBA00023136"/>
    </source>
</evidence>
<dbReference type="OrthoDB" id="9777147at2"/>
<protein>
    <recommendedName>
        <fullName evidence="5">CDP-diacylglycerol--serine O-phosphatidyltransferase</fullName>
        <ecNumber evidence="4">2.7.8.8</ecNumber>
    </recommendedName>
    <alternativeName>
        <fullName evidence="14">Phosphatidylserine synthase</fullName>
    </alternativeName>
</protein>
<organism evidence="17 18">
    <name type="scientific">Litoreibacter roseus</name>
    <dbReference type="NCBI Taxonomy" id="2601869"/>
    <lineage>
        <taxon>Bacteria</taxon>
        <taxon>Pseudomonadati</taxon>
        <taxon>Pseudomonadota</taxon>
        <taxon>Alphaproteobacteria</taxon>
        <taxon>Rhodobacterales</taxon>
        <taxon>Roseobacteraceae</taxon>
        <taxon>Litoreibacter</taxon>
    </lineage>
</organism>
<evidence type="ECO:0000256" key="15">
    <source>
        <dbReference type="RuleBase" id="RU003750"/>
    </source>
</evidence>
<dbReference type="NCBIfam" id="TIGR00473">
    <property type="entry name" value="pssA"/>
    <property type="match status" value="1"/>
</dbReference>
<dbReference type="EC" id="2.7.8.8" evidence="4"/>
<comment type="subcellular location">
    <subcellularLocation>
        <location evidence="2">Endomembrane system</location>
        <topology evidence="2">Multi-pass membrane protein</topology>
    </subcellularLocation>
</comment>
<dbReference type="AlphaFoldDB" id="A0A6N6JBJ3"/>
<evidence type="ECO:0000256" key="1">
    <source>
        <dbReference type="ARBA" id="ARBA00000287"/>
    </source>
</evidence>
<dbReference type="PANTHER" id="PTHR14269">
    <property type="entry name" value="CDP-DIACYLGLYCEROL--GLYCEROL-3-PHOSPHATE 3-PHOSPHATIDYLTRANSFERASE-RELATED"/>
    <property type="match status" value="1"/>
</dbReference>
<comment type="catalytic activity">
    <reaction evidence="1">
        <text>a CDP-1,2-diacyl-sn-glycerol + L-serine = a 1,2-diacyl-sn-glycero-3-phospho-L-serine + CMP + H(+)</text>
        <dbReference type="Rhea" id="RHEA:16913"/>
        <dbReference type="ChEBI" id="CHEBI:15378"/>
        <dbReference type="ChEBI" id="CHEBI:33384"/>
        <dbReference type="ChEBI" id="CHEBI:57262"/>
        <dbReference type="ChEBI" id="CHEBI:58332"/>
        <dbReference type="ChEBI" id="CHEBI:60377"/>
        <dbReference type="EC" id="2.7.8.8"/>
    </reaction>
</comment>
<evidence type="ECO:0000313" key="18">
    <source>
        <dbReference type="Proteomes" id="UP000436822"/>
    </source>
</evidence>